<accession>A0A0F9GXK1</accession>
<proteinExistence type="predicted"/>
<sequence length="149" mass="16307">MDSTALQEWLKEAAEATVFDWLAKLPCRQCQGTGWLHDPGDGRTETECSCSGTGFYLPGLRDRCLWGDVDPTVKHEEACQCGGSGTIPAPHDRLERLLAAMEAAGFEGMWVGGSWAFWRIGSSPDVEPHLDPSPYRAALLALEAEREAK</sequence>
<comment type="caution">
    <text evidence="1">The sequence shown here is derived from an EMBL/GenBank/DDBJ whole genome shotgun (WGS) entry which is preliminary data.</text>
</comment>
<dbReference type="AlphaFoldDB" id="A0A0F9GXK1"/>
<dbReference type="EMBL" id="LAZR01016667">
    <property type="protein sequence ID" value="KKM03499.1"/>
    <property type="molecule type" value="Genomic_DNA"/>
</dbReference>
<evidence type="ECO:0000313" key="1">
    <source>
        <dbReference type="EMBL" id="KKM03499.1"/>
    </source>
</evidence>
<organism evidence="1">
    <name type="scientific">marine sediment metagenome</name>
    <dbReference type="NCBI Taxonomy" id="412755"/>
    <lineage>
        <taxon>unclassified sequences</taxon>
        <taxon>metagenomes</taxon>
        <taxon>ecological metagenomes</taxon>
    </lineage>
</organism>
<reference evidence="1" key="1">
    <citation type="journal article" date="2015" name="Nature">
        <title>Complex archaea that bridge the gap between prokaryotes and eukaryotes.</title>
        <authorList>
            <person name="Spang A."/>
            <person name="Saw J.H."/>
            <person name="Jorgensen S.L."/>
            <person name="Zaremba-Niedzwiedzka K."/>
            <person name="Martijn J."/>
            <person name="Lind A.E."/>
            <person name="van Eijk R."/>
            <person name="Schleper C."/>
            <person name="Guy L."/>
            <person name="Ettema T.J."/>
        </authorList>
    </citation>
    <scope>NUCLEOTIDE SEQUENCE</scope>
</reference>
<protein>
    <submittedName>
        <fullName evidence="1">Uncharacterized protein</fullName>
    </submittedName>
</protein>
<gene>
    <name evidence="1" type="ORF">LCGC14_1773840</name>
</gene>
<name>A0A0F9GXK1_9ZZZZ</name>